<dbReference type="AlphaFoldDB" id="A0AAV9NQF7"/>
<dbReference type="EMBL" id="JAVRRD010000002">
    <property type="protein sequence ID" value="KAK5062717.1"/>
    <property type="molecule type" value="Genomic_DNA"/>
</dbReference>
<dbReference type="CDD" id="cd18675">
    <property type="entry name" value="PIN_SpAst1-like"/>
    <property type="match status" value="1"/>
</dbReference>
<reference evidence="4 5" key="1">
    <citation type="submission" date="2023-08" db="EMBL/GenBank/DDBJ databases">
        <title>Black Yeasts Isolated from many extreme environments.</title>
        <authorList>
            <person name="Coleine C."/>
            <person name="Stajich J.E."/>
            <person name="Selbmann L."/>
        </authorList>
    </citation>
    <scope>NUCLEOTIDE SEQUENCE [LARGE SCALE GENOMIC DNA]</scope>
    <source>
        <strain evidence="4 5">CCFEE 5792</strain>
    </source>
</reference>
<dbReference type="Pfam" id="PF12813">
    <property type="entry name" value="XPG_I_2"/>
    <property type="match status" value="1"/>
</dbReference>
<dbReference type="PANTHER" id="PTHR15665">
    <property type="entry name" value="ASTEROID PROTEIN"/>
    <property type="match status" value="1"/>
</dbReference>
<comment type="similarity">
    <text evidence="1">Belongs to the asteroid family.</text>
</comment>
<evidence type="ECO:0000313" key="4">
    <source>
        <dbReference type="EMBL" id="KAK5062717.1"/>
    </source>
</evidence>
<dbReference type="SUPFAM" id="SSF88723">
    <property type="entry name" value="PIN domain-like"/>
    <property type="match status" value="1"/>
</dbReference>
<dbReference type="InterPro" id="IPR039436">
    <property type="entry name" value="Asteroid_dom"/>
</dbReference>
<name>A0AAV9NQF7_9EURO</name>
<evidence type="ECO:0000256" key="2">
    <source>
        <dbReference type="SAM" id="MobiDB-lite"/>
    </source>
</evidence>
<feature type="domain" description="Asteroid" evidence="3">
    <location>
        <begin position="157"/>
        <end position="387"/>
    </location>
</feature>
<dbReference type="RefSeq" id="XP_064710989.1">
    <property type="nucleotide sequence ID" value="XM_064848365.1"/>
</dbReference>
<feature type="compositionally biased region" description="Low complexity" evidence="2">
    <location>
        <begin position="629"/>
        <end position="638"/>
    </location>
</feature>
<protein>
    <recommendedName>
        <fullName evidence="3">Asteroid domain-containing protein</fullName>
    </recommendedName>
</protein>
<comment type="caution">
    <text evidence="4">The sequence shown here is derived from an EMBL/GenBank/DDBJ whole genome shotgun (WGS) entry which is preliminary data.</text>
</comment>
<dbReference type="GeneID" id="89972969"/>
<dbReference type="InterPro" id="IPR026832">
    <property type="entry name" value="Asteroid"/>
</dbReference>
<dbReference type="Proteomes" id="UP001358417">
    <property type="component" value="Unassembled WGS sequence"/>
</dbReference>
<proteinExistence type="inferred from homology"/>
<gene>
    <name evidence="4" type="ORF">LTR84_004791</name>
</gene>
<organism evidence="4 5">
    <name type="scientific">Exophiala bonariae</name>
    <dbReference type="NCBI Taxonomy" id="1690606"/>
    <lineage>
        <taxon>Eukaryota</taxon>
        <taxon>Fungi</taxon>
        <taxon>Dikarya</taxon>
        <taxon>Ascomycota</taxon>
        <taxon>Pezizomycotina</taxon>
        <taxon>Eurotiomycetes</taxon>
        <taxon>Chaetothyriomycetidae</taxon>
        <taxon>Chaetothyriales</taxon>
        <taxon>Herpotrichiellaceae</taxon>
        <taxon>Exophiala</taxon>
    </lineage>
</organism>
<evidence type="ECO:0000259" key="3">
    <source>
        <dbReference type="Pfam" id="PF12813"/>
    </source>
</evidence>
<sequence>MGIPRLSQDLHPYADRVPVGKLYPSTSALNLEHLVIDGPSLVYLVYNRLLTYRASRSPVLNGGLPRYSEINHGLQYFLADLEDCGAQIQRIFFDGGLPISKRPVRLDRTEKVRSQLELYRTMHPLDPMVISVGDVDFEEAIWMTPSISSRKSVPPPPPFMVASAIESLCSSKWRNLVSVVPGEADSFCAQAMSGISGAVLTNDSDLAVHDLGENGCLALLSSVEKKSSAQTKTVTSLTIMSLHPQHVAQRLGVPSLLRFGFERYLDPSLSTAITSQRAKDSSRLETFKREYDNFAEQYISPQAGSDAMPSLTDVDPRTAELIISWSHSPTVYLTPILEDPSRDSSWSYGTHYRTLAFSILGWSIPGSHPIGITEFARKGPRIASTTVPQLSEIHIGEHIKQTIKDLRRLFPNNATEVPTNDHGSTLLLNWYILATHKVRQQKSDAGKQPPTLSLIQSTLGLMRHQANNKARATWDEVHFLANMHAVLYSLRMLKQIADYVLRGREPEHTQPNHEESKSQNNGVSTETLLRELTVMLSKMPDIEHLFLDVADLRSRIQELDIEVRSAAIARLANLGDESADGNDDHRLGAVNTSAVPKTNQKLASAAAHITRETEKHWITAKRKRKRARNTSNNNTNTNIGGVRNAGGNSFDVLRMALAD</sequence>
<accession>A0AAV9NQF7</accession>
<feature type="region of interest" description="Disordered" evidence="2">
    <location>
        <begin position="623"/>
        <end position="645"/>
    </location>
</feature>
<evidence type="ECO:0000256" key="1">
    <source>
        <dbReference type="ARBA" id="ARBA00007398"/>
    </source>
</evidence>
<dbReference type="Gene3D" id="3.40.50.1010">
    <property type="entry name" value="5'-nuclease"/>
    <property type="match status" value="1"/>
</dbReference>
<dbReference type="InterPro" id="IPR029060">
    <property type="entry name" value="PIN-like_dom_sf"/>
</dbReference>
<evidence type="ECO:0000313" key="5">
    <source>
        <dbReference type="Proteomes" id="UP001358417"/>
    </source>
</evidence>
<keyword evidence="5" id="KW-1185">Reference proteome</keyword>
<dbReference type="PANTHER" id="PTHR15665:SF1">
    <property type="entry name" value="PROTEIN ASTEROID HOMOLOG 1"/>
    <property type="match status" value="1"/>
</dbReference>